<dbReference type="EMBL" id="PJKA01000006">
    <property type="protein sequence ID" value="PNC18823.1"/>
    <property type="molecule type" value="Genomic_DNA"/>
</dbReference>
<dbReference type="InterPro" id="IPR019302">
    <property type="entry name" value="CAP12/PCTIR_TIR_dom"/>
</dbReference>
<feature type="domain" description="CD-NTase-associated protein 12/Pycsar effector protein TIR" evidence="1">
    <location>
        <begin position="242"/>
        <end position="354"/>
    </location>
</feature>
<evidence type="ECO:0000313" key="3">
    <source>
        <dbReference type="Proteomes" id="UP000236000"/>
    </source>
</evidence>
<comment type="caution">
    <text evidence="2">The sequence shown here is derived from an EMBL/GenBank/DDBJ whole genome shotgun (WGS) entry which is preliminary data.</text>
</comment>
<gene>
    <name evidence="2" type="ORF">CXU22_03235</name>
</gene>
<sequence length="376" mass="43287">MSKNLDKEKKIQRYCNRLREIKEIARSVFQLPNNINIDELKSIIFDISKSWSQSNAGYHARVYYNELETPPPNALFNSMCGLTDIGFYVSVGDWRLYDYDGILDLIFEESGINKDCIIEIGKEFSENFENLKENSLTQIEILKLVIGNCDIIKKIRNQISKLQCLSLVEIRKLFIPSGQFITRDPNFDGKFYIAPHQEADAIRLYATNPIQNAKELANIIERLIDFVESTLNELPAVSLGSKIFIGHGHSLLWREIKDFIQDRLKLSWDEFNSIPQAGFSVKERLEEMLENAAFALLIHTAEDEIKSQKFFARQNVVHETGLFQGKLGFNRAIIIREEGCEEFSNVHGLTQIQFPKGNISAIFEEIRKVLEREGIL</sequence>
<organism evidence="2 3">
    <name type="scientific">Akkermansia muciniphila</name>
    <dbReference type="NCBI Taxonomy" id="239935"/>
    <lineage>
        <taxon>Bacteria</taxon>
        <taxon>Pseudomonadati</taxon>
        <taxon>Verrucomicrobiota</taxon>
        <taxon>Verrucomicrobiia</taxon>
        <taxon>Verrucomicrobiales</taxon>
        <taxon>Akkermansiaceae</taxon>
        <taxon>Akkermansia</taxon>
    </lineage>
</organism>
<name>A0A2N8HEW6_9BACT</name>
<dbReference type="OrthoDB" id="348121at2"/>
<dbReference type="GO" id="GO:0050135">
    <property type="term" value="F:NADP+ nucleosidase activity"/>
    <property type="evidence" value="ECO:0007669"/>
    <property type="project" value="InterPro"/>
</dbReference>
<accession>A0A2N8HEW6</accession>
<dbReference type="RefSeq" id="WP_102712505.1">
    <property type="nucleotide sequence ID" value="NZ_PJKA01000006.1"/>
</dbReference>
<dbReference type="Proteomes" id="UP000236000">
    <property type="component" value="Unassembled WGS sequence"/>
</dbReference>
<evidence type="ECO:0000313" key="2">
    <source>
        <dbReference type="EMBL" id="PNC18823.1"/>
    </source>
</evidence>
<dbReference type="AlphaFoldDB" id="A0A2N8HEW6"/>
<evidence type="ECO:0000259" key="1">
    <source>
        <dbReference type="Pfam" id="PF10137"/>
    </source>
</evidence>
<protein>
    <recommendedName>
        <fullName evidence="1">CD-NTase-associated protein 12/Pycsar effector protein TIR domain-containing protein</fullName>
    </recommendedName>
</protein>
<reference evidence="2 3" key="1">
    <citation type="journal article" date="2017" name="BMC Genomics">
        <title>Genome sequencing of 39 Akkermansia muciniphila isolates reveals its population structure, genomic and functional diverisity, and global distribution in mammalian gut microbiotas.</title>
        <authorList>
            <person name="Guo X."/>
            <person name="Li S."/>
            <person name="Zhang J."/>
            <person name="Wu F."/>
            <person name="Li X."/>
            <person name="Wu D."/>
            <person name="Zhang M."/>
            <person name="Ou Z."/>
            <person name="Jie Z."/>
            <person name="Yan Q."/>
            <person name="Li P."/>
            <person name="Yi J."/>
            <person name="Peng Y."/>
        </authorList>
    </citation>
    <scope>NUCLEOTIDE SEQUENCE [LARGE SCALE GENOMIC DNA]</scope>
    <source>
        <strain evidence="2 3">GP24</strain>
    </source>
</reference>
<dbReference type="Pfam" id="PF10137">
    <property type="entry name" value="CAP12-PCTIR_TIR"/>
    <property type="match status" value="1"/>
</dbReference>
<proteinExistence type="predicted"/>